<evidence type="ECO:0000259" key="8">
    <source>
        <dbReference type="Pfam" id="PF01656"/>
    </source>
</evidence>
<comment type="function">
    <text evidence="7">Catalyzes the ATP-dependent amidation of the two carboxylate groups at positions a and c of cobyrinate, using either L-glutamine or ammonia as the nitrogen source.</text>
</comment>
<dbReference type="NCBIfam" id="TIGR00379">
    <property type="entry name" value="cobB"/>
    <property type="match status" value="1"/>
</dbReference>
<sequence>MPLARLAARVLYAAGAERDADRRPVRHGVQVYRSVRRQRTGRQTIYGCAAVGLDEEKKRQRHDFGSRRAFFKITEAGRLIQPLFRGIGRMDQECAAAGRRCLVIAGTGSGAGKTTVTLGIMAALRGKGLKVQGFKCGPDYIDPTYHKAVTGRPSRNLDSWMFGAEAVRELYERASADADLAVIEGVMGFYDGKDPKSNVGSTAEISLLLGSPVLLVVNCQSMARSAAAIVKGFQLLDPRVRIAAVFANKVGSAGHYRIVKEAIEQECGVPVIGYLLREEALSVPERHLGLVPSIERGELGGFFDALAERLQQTTDMDKLLELSELADELGLPPSPANRIFAEPARKYPVTLAVARDAAFHFYYEENLELLELYGARLRFFSPLAGEPLPEDAGGLYIGGGFPEEFAERLGAQTAVAESIRRAVEQGLPTLAECGGFMYLTGSIRDTDGRSFPMVGLVPGQVTMQRKLAALGLREVTGLPGNFLLPEGEAARGHEFHYSVYEPPDETALPAHAYETKGMRGTKTEGALRNRLIAGYTHLHFASNPGIVPRWLAECEAYKAERA</sequence>
<keyword evidence="11" id="KW-1185">Reference proteome</keyword>
<dbReference type="PROSITE" id="PS51274">
    <property type="entry name" value="GATASE_COBBQ"/>
    <property type="match status" value="1"/>
</dbReference>
<reference evidence="10 11" key="1">
    <citation type="submission" date="2019-11" db="EMBL/GenBank/DDBJ databases">
        <title>Draft genome sequences of five Paenibacillus species of dairy origin.</title>
        <authorList>
            <person name="Olajide A.M."/>
            <person name="Chen S."/>
            <person name="Lapointe G."/>
        </authorList>
    </citation>
    <scope>NUCLEOTIDE SEQUENCE [LARGE SCALE GENOMIC DNA]</scope>
    <source>
        <strain evidence="10 11">2CS3</strain>
    </source>
</reference>
<dbReference type="SUPFAM" id="SSF52317">
    <property type="entry name" value="Class I glutamine amidotransferase-like"/>
    <property type="match status" value="1"/>
</dbReference>
<dbReference type="EC" id="6.3.5.11" evidence="7"/>
<evidence type="ECO:0000313" key="10">
    <source>
        <dbReference type="EMBL" id="MUG70904.1"/>
    </source>
</evidence>
<dbReference type="SUPFAM" id="SSF52540">
    <property type="entry name" value="P-loop containing nucleoside triphosphate hydrolases"/>
    <property type="match status" value="1"/>
</dbReference>
<evidence type="ECO:0000256" key="6">
    <source>
        <dbReference type="ARBA" id="ARBA00022962"/>
    </source>
</evidence>
<protein>
    <recommendedName>
        <fullName evidence="7">Cobyrinate a,c-diamide synthase</fullName>
        <ecNumber evidence="7">6.3.5.11</ecNumber>
    </recommendedName>
    <alternativeName>
        <fullName evidence="7">Cobyrinic acid a,c-diamide synthetase</fullName>
    </alternativeName>
</protein>
<dbReference type="InterPro" id="IPR002586">
    <property type="entry name" value="CobQ/CobB/MinD/ParA_Nub-bd_dom"/>
</dbReference>
<dbReference type="InterPro" id="IPR011698">
    <property type="entry name" value="GATase_3"/>
</dbReference>
<dbReference type="HAMAP" id="MF_00027">
    <property type="entry name" value="CobB_CbiA"/>
    <property type="match status" value="1"/>
</dbReference>
<organism evidence="10 11">
    <name type="scientific">Paenibacillus validus</name>
    <dbReference type="NCBI Taxonomy" id="44253"/>
    <lineage>
        <taxon>Bacteria</taxon>
        <taxon>Bacillati</taxon>
        <taxon>Bacillota</taxon>
        <taxon>Bacilli</taxon>
        <taxon>Bacillales</taxon>
        <taxon>Paenibacillaceae</taxon>
        <taxon>Paenibacillus</taxon>
    </lineage>
</organism>
<dbReference type="AlphaFoldDB" id="A0A7X2Z9M7"/>
<dbReference type="Pfam" id="PF01656">
    <property type="entry name" value="CbiA"/>
    <property type="match status" value="1"/>
</dbReference>
<keyword evidence="2 7" id="KW-0436">Ligase</keyword>
<evidence type="ECO:0000256" key="7">
    <source>
        <dbReference type="HAMAP-Rule" id="MF_00027"/>
    </source>
</evidence>
<evidence type="ECO:0000259" key="9">
    <source>
        <dbReference type="Pfam" id="PF07685"/>
    </source>
</evidence>
<feature type="domain" description="CobB/CobQ-like glutamine amidotransferase" evidence="9">
    <location>
        <begin position="351"/>
        <end position="543"/>
    </location>
</feature>
<dbReference type="GO" id="GO:0005524">
    <property type="term" value="F:ATP binding"/>
    <property type="evidence" value="ECO:0007669"/>
    <property type="project" value="UniProtKB-UniRule"/>
</dbReference>
<gene>
    <name evidence="7" type="primary">cbiA</name>
    <name evidence="10" type="ORF">GNP93_09450</name>
</gene>
<keyword evidence="5 7" id="KW-0460">Magnesium</keyword>
<keyword evidence="7" id="KW-0169">Cobalamin biosynthesis</keyword>
<feature type="site" description="Increases nucleophilicity of active site Cys" evidence="7">
    <location>
        <position position="537"/>
    </location>
</feature>
<keyword evidence="6 7" id="KW-0315">Glutamine amidotransferase</keyword>
<dbReference type="GO" id="GO:0009236">
    <property type="term" value="P:cobalamin biosynthetic process"/>
    <property type="evidence" value="ECO:0007669"/>
    <property type="project" value="UniProtKB-UniRule"/>
</dbReference>
<feature type="active site" description="Nucleophile" evidence="7">
    <location>
        <position position="433"/>
    </location>
</feature>
<dbReference type="EMBL" id="WNZX01000006">
    <property type="protein sequence ID" value="MUG70904.1"/>
    <property type="molecule type" value="Genomic_DNA"/>
</dbReference>
<proteinExistence type="inferred from homology"/>
<comment type="miscellaneous">
    <text evidence="7">The a and c carboxylates of cobyrinate are activated for nucleophilic attack via formation of a phosphorylated intermediate by ATP. CbiA catalyzes first the amidation of the c-carboxylate, and then that of the a-carboxylate.</text>
</comment>
<dbReference type="NCBIfam" id="NF002204">
    <property type="entry name" value="PRK01077.1"/>
    <property type="match status" value="1"/>
</dbReference>
<comment type="pathway">
    <text evidence="7">Cofactor biosynthesis; adenosylcobalamin biosynthesis; cob(II)yrinate a,c-diamide from sirohydrochlorin (anaerobic route): step 10/10.</text>
</comment>
<comment type="domain">
    <text evidence="7">Comprises of two domains. The C-terminal domain contains the binding site for glutamine and catalyzes the hydrolysis of this substrate to glutamate and ammonia. The N-terminal domain is anticipated to bind ATP and cobyrinate and catalyzes the ultimate synthesis of the diamide product. The ammonia produced via the glutaminase domain is probably translocated to the adjacent domain via a molecular tunnel, where it reacts with an activated intermediate.</text>
</comment>
<keyword evidence="3 7" id="KW-0547">Nucleotide-binding</keyword>
<comment type="similarity">
    <text evidence="7">Belongs to the CobB/CbiA family.</text>
</comment>
<evidence type="ECO:0000256" key="1">
    <source>
        <dbReference type="ARBA" id="ARBA00001946"/>
    </source>
</evidence>
<comment type="catalytic activity">
    <reaction evidence="7">
        <text>cob(II)yrinate + 2 L-glutamine + 2 ATP + 2 H2O = cob(II)yrinate a,c diamide + 2 L-glutamate + 2 ADP + 2 phosphate + 2 H(+)</text>
        <dbReference type="Rhea" id="RHEA:26289"/>
        <dbReference type="ChEBI" id="CHEBI:15377"/>
        <dbReference type="ChEBI" id="CHEBI:15378"/>
        <dbReference type="ChEBI" id="CHEBI:29985"/>
        <dbReference type="ChEBI" id="CHEBI:30616"/>
        <dbReference type="ChEBI" id="CHEBI:43474"/>
        <dbReference type="ChEBI" id="CHEBI:58359"/>
        <dbReference type="ChEBI" id="CHEBI:58537"/>
        <dbReference type="ChEBI" id="CHEBI:58894"/>
        <dbReference type="ChEBI" id="CHEBI:456216"/>
        <dbReference type="EC" id="6.3.5.11"/>
    </reaction>
</comment>
<dbReference type="InterPro" id="IPR004484">
    <property type="entry name" value="CbiA/CobB_synth"/>
</dbReference>
<evidence type="ECO:0000256" key="2">
    <source>
        <dbReference type="ARBA" id="ARBA00022598"/>
    </source>
</evidence>
<comment type="cofactor">
    <cofactor evidence="1 7">
        <name>Mg(2+)</name>
        <dbReference type="ChEBI" id="CHEBI:18420"/>
    </cofactor>
</comment>
<dbReference type="PANTHER" id="PTHR43873:SF1">
    <property type="entry name" value="COBYRINATE A,C-DIAMIDE SYNTHASE"/>
    <property type="match status" value="1"/>
</dbReference>
<dbReference type="UniPathway" id="UPA00148">
    <property type="reaction ID" value="UER00231"/>
</dbReference>
<evidence type="ECO:0000256" key="3">
    <source>
        <dbReference type="ARBA" id="ARBA00022741"/>
    </source>
</evidence>
<dbReference type="GO" id="GO:0042242">
    <property type="term" value="F:cobyrinic acid a,c-diamide synthase activity"/>
    <property type="evidence" value="ECO:0007669"/>
    <property type="project" value="UniProtKB-UniRule"/>
</dbReference>
<accession>A0A7X2Z9M7</accession>
<name>A0A7X2Z9M7_9BACL</name>
<dbReference type="Pfam" id="PF07685">
    <property type="entry name" value="GATase_3"/>
    <property type="match status" value="1"/>
</dbReference>
<dbReference type="CDD" id="cd05388">
    <property type="entry name" value="CobB_N"/>
    <property type="match status" value="1"/>
</dbReference>
<comment type="caution">
    <text evidence="10">The sequence shown here is derived from an EMBL/GenBank/DDBJ whole genome shotgun (WGS) entry which is preliminary data.</text>
</comment>
<dbReference type="InterPro" id="IPR027417">
    <property type="entry name" value="P-loop_NTPase"/>
</dbReference>
<evidence type="ECO:0000256" key="4">
    <source>
        <dbReference type="ARBA" id="ARBA00022840"/>
    </source>
</evidence>
<dbReference type="CDD" id="cd03130">
    <property type="entry name" value="GATase1_CobB"/>
    <property type="match status" value="1"/>
</dbReference>
<keyword evidence="4 7" id="KW-0067">ATP-binding</keyword>
<evidence type="ECO:0000313" key="11">
    <source>
        <dbReference type="Proteomes" id="UP000450917"/>
    </source>
</evidence>
<evidence type="ECO:0000256" key="5">
    <source>
        <dbReference type="ARBA" id="ARBA00022842"/>
    </source>
</evidence>
<dbReference type="Proteomes" id="UP000450917">
    <property type="component" value="Unassembled WGS sequence"/>
</dbReference>
<feature type="domain" description="CobQ/CobB/MinD/ParA nucleotide binding" evidence="8">
    <location>
        <begin position="102"/>
        <end position="288"/>
    </location>
</feature>
<dbReference type="PANTHER" id="PTHR43873">
    <property type="entry name" value="COBYRINATE A,C-DIAMIDE SYNTHASE"/>
    <property type="match status" value="1"/>
</dbReference>
<dbReference type="Gene3D" id="3.40.50.300">
    <property type="entry name" value="P-loop containing nucleotide triphosphate hydrolases"/>
    <property type="match status" value="2"/>
</dbReference>
<dbReference type="InterPro" id="IPR029062">
    <property type="entry name" value="Class_I_gatase-like"/>
</dbReference>
<dbReference type="Gene3D" id="3.40.50.880">
    <property type="match status" value="1"/>
</dbReference>